<evidence type="ECO:0000256" key="1">
    <source>
        <dbReference type="SAM" id="Phobius"/>
    </source>
</evidence>
<dbReference type="AlphaFoldDB" id="A0A5P8M9A7"/>
<sequence>MLSFLKRDSTLMIALDWLAQLVLINLHWLSISGVFWLLLAVQVFLTVPQAVLISPLAAAAAFALLLPATAAMFQDIHAWQDKEPLRWRIFWQNWRAALRTHWRFNLLGAAVMTILPLYWRLLANIVFARALILGILIAVLAATLNLWVRGWHTPMRGWAIGRSLLSAAAVLVIFGLTFQLKWGFVFLLMGGSLSALVSYYLLERRNPE</sequence>
<dbReference type="EMBL" id="CP045143">
    <property type="protein sequence ID" value="QFR24907.1"/>
    <property type="molecule type" value="Genomic_DNA"/>
</dbReference>
<dbReference type="RefSeq" id="WP_152261589.1">
    <property type="nucleotide sequence ID" value="NZ_CP045143.1"/>
</dbReference>
<keyword evidence="1" id="KW-0472">Membrane</keyword>
<dbReference type="Proteomes" id="UP000326779">
    <property type="component" value="Chromosome"/>
</dbReference>
<feature type="transmembrane region" description="Helical" evidence="1">
    <location>
        <begin position="102"/>
        <end position="119"/>
    </location>
</feature>
<gene>
    <name evidence="2" type="ORF">D1010_16805</name>
</gene>
<evidence type="ECO:0000313" key="3">
    <source>
        <dbReference type="Proteomes" id="UP000326779"/>
    </source>
</evidence>
<keyword evidence="1" id="KW-0812">Transmembrane</keyword>
<dbReference type="KEGG" id="lhb:D1010_16805"/>
<feature type="transmembrane region" description="Helical" evidence="1">
    <location>
        <begin position="184"/>
        <end position="202"/>
    </location>
</feature>
<reference evidence="2 3" key="1">
    <citation type="submission" date="2019-10" db="EMBL/GenBank/DDBJ databases">
        <title>The completed genome of Lactobacillus harbinensis M1.</title>
        <authorList>
            <person name="Zheng Y."/>
        </authorList>
    </citation>
    <scope>NUCLEOTIDE SEQUENCE [LARGE SCALE GENOMIC DNA]</scope>
    <source>
        <strain evidence="2 3">M1</strain>
    </source>
</reference>
<feature type="transmembrane region" description="Helical" evidence="1">
    <location>
        <begin position="125"/>
        <end position="147"/>
    </location>
</feature>
<accession>A0A5P8M9A7</accession>
<protein>
    <recommendedName>
        <fullName evidence="4">DUF624 domain-containing protein</fullName>
    </recommendedName>
</protein>
<evidence type="ECO:0008006" key="4">
    <source>
        <dbReference type="Google" id="ProtNLM"/>
    </source>
</evidence>
<evidence type="ECO:0000313" key="2">
    <source>
        <dbReference type="EMBL" id="QFR24907.1"/>
    </source>
</evidence>
<feature type="transmembrane region" description="Helical" evidence="1">
    <location>
        <begin position="21"/>
        <end position="45"/>
    </location>
</feature>
<feature type="transmembrane region" description="Helical" evidence="1">
    <location>
        <begin position="51"/>
        <end position="73"/>
    </location>
</feature>
<name>A0A5P8M9A7_9LACO</name>
<feature type="transmembrane region" description="Helical" evidence="1">
    <location>
        <begin position="159"/>
        <end position="178"/>
    </location>
</feature>
<proteinExistence type="predicted"/>
<keyword evidence="1" id="KW-1133">Transmembrane helix</keyword>
<organism evidence="2 3">
    <name type="scientific">Schleiferilactobacillus harbinensis</name>
    <dbReference type="NCBI Taxonomy" id="304207"/>
    <lineage>
        <taxon>Bacteria</taxon>
        <taxon>Bacillati</taxon>
        <taxon>Bacillota</taxon>
        <taxon>Bacilli</taxon>
        <taxon>Lactobacillales</taxon>
        <taxon>Lactobacillaceae</taxon>
        <taxon>Schleiferilactobacillus</taxon>
    </lineage>
</organism>